<reference evidence="1 2" key="1">
    <citation type="submission" date="2022-05" db="EMBL/GenBank/DDBJ databases">
        <title>Chromosome-level reference genomes for two strains of Caenorhabditis briggsae: an improved platform for comparative genomics.</title>
        <authorList>
            <person name="Stevens L."/>
            <person name="Andersen E.C."/>
        </authorList>
    </citation>
    <scope>NUCLEOTIDE SEQUENCE [LARGE SCALE GENOMIC DNA]</scope>
    <source>
        <strain evidence="1">QX1410_ONT</strain>
        <tissue evidence="1">Whole-organism</tissue>
    </source>
</reference>
<organism evidence="1 2">
    <name type="scientific">Caenorhabditis briggsae</name>
    <dbReference type="NCBI Taxonomy" id="6238"/>
    <lineage>
        <taxon>Eukaryota</taxon>
        <taxon>Metazoa</taxon>
        <taxon>Ecdysozoa</taxon>
        <taxon>Nematoda</taxon>
        <taxon>Chromadorea</taxon>
        <taxon>Rhabditida</taxon>
        <taxon>Rhabditina</taxon>
        <taxon>Rhabditomorpha</taxon>
        <taxon>Rhabditoidea</taxon>
        <taxon>Rhabditidae</taxon>
        <taxon>Peloderinae</taxon>
        <taxon>Caenorhabditis</taxon>
    </lineage>
</organism>
<sequence length="77" mass="8252">MRAASLEAVNFREKKSPAAVFTGSQRHATFSPIPETHSPSTQCTSITEPHPNVRKVIMKVTGVVAACVHGYACVCNP</sequence>
<proteinExistence type="predicted"/>
<dbReference type="Proteomes" id="UP000827892">
    <property type="component" value="Chromosome X"/>
</dbReference>
<dbReference type="EMBL" id="CP090896">
    <property type="protein sequence ID" value="ULT80859.1"/>
    <property type="molecule type" value="Genomic_DNA"/>
</dbReference>
<name>A0AAE9CTY1_CAEBR</name>
<accession>A0AAE9CTY1</accession>
<evidence type="ECO:0000313" key="2">
    <source>
        <dbReference type="Proteomes" id="UP000827892"/>
    </source>
</evidence>
<gene>
    <name evidence="1" type="ORF">L3Y34_011026</name>
</gene>
<evidence type="ECO:0000313" key="1">
    <source>
        <dbReference type="EMBL" id="ULT80859.1"/>
    </source>
</evidence>
<protein>
    <submittedName>
        <fullName evidence="1">Uncharacterized protein</fullName>
    </submittedName>
</protein>
<dbReference type="AlphaFoldDB" id="A0AAE9CTY1"/>